<evidence type="ECO:0000256" key="4">
    <source>
        <dbReference type="ARBA" id="ARBA00022695"/>
    </source>
</evidence>
<comment type="subunit">
    <text evidence="12">Monomer. Interacts with DnaB.</text>
</comment>
<comment type="caution">
    <text evidence="17">The sequence shown here is derived from an EMBL/GenBank/DDBJ whole genome shotgun (WGS) entry which is preliminary data.</text>
</comment>
<protein>
    <recommendedName>
        <fullName evidence="12 13">DNA primase</fullName>
        <ecNumber evidence="12">2.7.7.101</ecNumber>
    </recommendedName>
</protein>
<evidence type="ECO:0000313" key="17">
    <source>
        <dbReference type="EMBL" id="KKU99117.1"/>
    </source>
</evidence>
<feature type="zinc finger region" description="CHC2-type" evidence="12 14">
    <location>
        <begin position="35"/>
        <end position="59"/>
    </location>
</feature>
<dbReference type="PROSITE" id="PS50880">
    <property type="entry name" value="TOPRIM"/>
    <property type="match status" value="1"/>
</dbReference>
<dbReference type="GO" id="GO:0003677">
    <property type="term" value="F:DNA binding"/>
    <property type="evidence" value="ECO:0007669"/>
    <property type="project" value="UniProtKB-KW"/>
</dbReference>
<keyword evidence="4 12" id="KW-0548">Nucleotidyltransferase</keyword>
<dbReference type="EMBL" id="LCPO01000006">
    <property type="protein sequence ID" value="KKU99117.1"/>
    <property type="molecule type" value="Genomic_DNA"/>
</dbReference>
<evidence type="ECO:0000256" key="6">
    <source>
        <dbReference type="ARBA" id="ARBA00022723"/>
    </source>
</evidence>
<dbReference type="GO" id="GO:0008270">
    <property type="term" value="F:zinc ion binding"/>
    <property type="evidence" value="ECO:0007669"/>
    <property type="project" value="UniProtKB-UniRule"/>
</dbReference>
<dbReference type="GO" id="GO:0003899">
    <property type="term" value="F:DNA-directed RNA polymerase activity"/>
    <property type="evidence" value="ECO:0007669"/>
    <property type="project" value="UniProtKB-UniRule"/>
</dbReference>
<dbReference type="Gene3D" id="3.90.980.10">
    <property type="entry name" value="DNA primase, catalytic core, N-terminal domain"/>
    <property type="match status" value="1"/>
</dbReference>
<dbReference type="HAMAP" id="MF_00974">
    <property type="entry name" value="DNA_primase_DnaG"/>
    <property type="match status" value="1"/>
</dbReference>
<feature type="coiled-coil region" evidence="15">
    <location>
        <begin position="510"/>
        <end position="537"/>
    </location>
</feature>
<dbReference type="SMART" id="SM00400">
    <property type="entry name" value="ZnF_CHCC"/>
    <property type="match status" value="1"/>
</dbReference>
<evidence type="ECO:0000256" key="9">
    <source>
        <dbReference type="ARBA" id="ARBA00022842"/>
    </source>
</evidence>
<dbReference type="InterPro" id="IPR002694">
    <property type="entry name" value="Znf_CHC2"/>
</dbReference>
<dbReference type="GO" id="GO:0005737">
    <property type="term" value="C:cytoplasm"/>
    <property type="evidence" value="ECO:0007669"/>
    <property type="project" value="TreeGrafter"/>
</dbReference>
<keyword evidence="6 12" id="KW-0479">Metal-binding</keyword>
<dbReference type="Pfam" id="PF01807">
    <property type="entry name" value="Zn_ribbon_DnaG"/>
    <property type="match status" value="1"/>
</dbReference>
<dbReference type="NCBIfam" id="TIGR01391">
    <property type="entry name" value="dnaG"/>
    <property type="match status" value="1"/>
</dbReference>
<dbReference type="Pfam" id="PF08275">
    <property type="entry name" value="DNAG_N"/>
    <property type="match status" value="1"/>
</dbReference>
<evidence type="ECO:0000256" key="11">
    <source>
        <dbReference type="ARBA" id="ARBA00023163"/>
    </source>
</evidence>
<evidence type="ECO:0000256" key="5">
    <source>
        <dbReference type="ARBA" id="ARBA00022705"/>
    </source>
</evidence>
<evidence type="ECO:0000256" key="10">
    <source>
        <dbReference type="ARBA" id="ARBA00023125"/>
    </source>
</evidence>
<evidence type="ECO:0000256" key="12">
    <source>
        <dbReference type="HAMAP-Rule" id="MF_00974"/>
    </source>
</evidence>
<dbReference type="GO" id="GO:1990077">
    <property type="term" value="C:primosome complex"/>
    <property type="evidence" value="ECO:0007669"/>
    <property type="project" value="UniProtKB-KW"/>
</dbReference>
<dbReference type="GO" id="GO:0006269">
    <property type="term" value="P:DNA replication, synthesis of primer"/>
    <property type="evidence" value="ECO:0007669"/>
    <property type="project" value="UniProtKB-UniRule"/>
</dbReference>
<keyword evidence="7 12" id="KW-0863">Zinc-finger</keyword>
<dbReference type="EC" id="2.7.7.101" evidence="12"/>
<proteinExistence type="inferred from homology"/>
<dbReference type="AlphaFoldDB" id="A0A0G1UYB3"/>
<evidence type="ECO:0000313" key="18">
    <source>
        <dbReference type="Proteomes" id="UP000034600"/>
    </source>
</evidence>
<comment type="similarity">
    <text evidence="12 13">Belongs to the DnaG primase family.</text>
</comment>
<dbReference type="GO" id="GO:0000428">
    <property type="term" value="C:DNA-directed RNA polymerase complex"/>
    <property type="evidence" value="ECO:0007669"/>
    <property type="project" value="UniProtKB-KW"/>
</dbReference>
<dbReference type="InterPro" id="IPR036977">
    <property type="entry name" value="DNA_primase_Znf_CHC2"/>
</dbReference>
<dbReference type="InterPro" id="IPR006295">
    <property type="entry name" value="DNA_primase_DnaG"/>
</dbReference>
<dbReference type="SUPFAM" id="SSF57783">
    <property type="entry name" value="Zinc beta-ribbon"/>
    <property type="match status" value="1"/>
</dbReference>
<feature type="domain" description="Toprim" evidence="16">
    <location>
        <begin position="250"/>
        <end position="331"/>
    </location>
</feature>
<keyword evidence="2 12" id="KW-0639">Primosome</keyword>
<comment type="domain">
    <text evidence="12">Contains an N-terminal zinc-binding domain, a central core domain that contains the primase activity, and a C-terminal DnaB-binding domain.</text>
</comment>
<dbReference type="InterPro" id="IPR013264">
    <property type="entry name" value="DNAG_N"/>
</dbReference>
<dbReference type="SUPFAM" id="SSF56731">
    <property type="entry name" value="DNA primase core"/>
    <property type="match status" value="1"/>
</dbReference>
<dbReference type="Pfam" id="PF13155">
    <property type="entry name" value="Toprim_2"/>
    <property type="match status" value="1"/>
</dbReference>
<comment type="cofactor">
    <cofactor evidence="12 13 14">
        <name>Zn(2+)</name>
        <dbReference type="ChEBI" id="CHEBI:29105"/>
    </cofactor>
    <text evidence="12 13 14">Binds 1 zinc ion per monomer.</text>
</comment>
<dbReference type="InterPro" id="IPR034151">
    <property type="entry name" value="TOPRIM_DnaG_bac"/>
</dbReference>
<keyword evidence="10 12" id="KW-0238">DNA-binding</keyword>
<dbReference type="CDD" id="cd03364">
    <property type="entry name" value="TOPRIM_DnaG_primases"/>
    <property type="match status" value="1"/>
</dbReference>
<accession>A0A0G1UYB3</accession>
<dbReference type="FunFam" id="3.90.580.10:FF:000001">
    <property type="entry name" value="DNA primase"/>
    <property type="match status" value="1"/>
</dbReference>
<keyword evidence="11 12" id="KW-0804">Transcription</keyword>
<evidence type="ECO:0000256" key="15">
    <source>
        <dbReference type="SAM" id="Coils"/>
    </source>
</evidence>
<evidence type="ECO:0000256" key="3">
    <source>
        <dbReference type="ARBA" id="ARBA00022679"/>
    </source>
</evidence>
<organism evidence="17 18">
    <name type="scientific">Candidatus Jorgensenbacteria bacterium GW2011_GWC1_48_8</name>
    <dbReference type="NCBI Taxonomy" id="1618666"/>
    <lineage>
        <taxon>Bacteria</taxon>
        <taxon>Candidatus Joergenseniibacteriota</taxon>
    </lineage>
</organism>
<evidence type="ECO:0000256" key="1">
    <source>
        <dbReference type="ARBA" id="ARBA00022478"/>
    </source>
</evidence>
<evidence type="ECO:0000256" key="14">
    <source>
        <dbReference type="PIRSR" id="PIRSR002811-1"/>
    </source>
</evidence>
<keyword evidence="15" id="KW-0175">Coiled coil</keyword>
<dbReference type="SMART" id="SM00493">
    <property type="entry name" value="TOPRIM"/>
    <property type="match status" value="1"/>
</dbReference>
<dbReference type="PATRIC" id="fig|1618666.3.peg.226"/>
<dbReference type="InterPro" id="IPR030846">
    <property type="entry name" value="DnaG_bac"/>
</dbReference>
<evidence type="ECO:0000256" key="7">
    <source>
        <dbReference type="ARBA" id="ARBA00022771"/>
    </source>
</evidence>
<evidence type="ECO:0000256" key="2">
    <source>
        <dbReference type="ARBA" id="ARBA00022515"/>
    </source>
</evidence>
<reference evidence="17 18" key="1">
    <citation type="journal article" date="2015" name="Nature">
        <title>rRNA introns, odd ribosomes, and small enigmatic genomes across a large radiation of phyla.</title>
        <authorList>
            <person name="Brown C.T."/>
            <person name="Hug L.A."/>
            <person name="Thomas B.C."/>
            <person name="Sharon I."/>
            <person name="Castelle C.J."/>
            <person name="Singh A."/>
            <person name="Wilkins M.J."/>
            <person name="Williams K.H."/>
            <person name="Banfield J.F."/>
        </authorList>
    </citation>
    <scope>NUCLEOTIDE SEQUENCE [LARGE SCALE GENOMIC DNA]</scope>
</reference>
<evidence type="ECO:0000259" key="16">
    <source>
        <dbReference type="PROSITE" id="PS50880"/>
    </source>
</evidence>
<comment type="catalytic activity">
    <reaction evidence="12">
        <text>ssDNA + n NTP = ssDNA/pppN(pN)n-1 hybrid + (n-1) diphosphate.</text>
        <dbReference type="EC" id="2.7.7.101"/>
    </reaction>
</comment>
<evidence type="ECO:0000256" key="8">
    <source>
        <dbReference type="ARBA" id="ARBA00022833"/>
    </source>
</evidence>
<keyword evidence="3 12" id="KW-0808">Transferase</keyword>
<sequence>MARETDLIKERLDLVEFLRSYLKITPAGKNFRALCPFHAEKTPSFIVSPERKMWHCFGCGLGGDIIGFLMRYENREFPEALRFLADRAGIPMRSLDPLQEKQFGVLYSLQGAAKDFYREHLAKNEKARGYLKERGLNDKTIEEFELGLAPGGDSLTLHLIKKGFDVSDIVRAGLAHKSTSGMLRDRFEGRIIFPIVNHVGKIVAFTGRLLDESVNQDRPKYLNSPETPIFNKSKILFGLNKSKNEIAKVRSVFLVEGQMDFLLAWQAGTQNVAAVSGTGLTNFHLERLRRLADTVLLSFDNDEAGLKALERSLDVFNNYDFHIKVIDLGIYKDPGDACKAEPDFLVKALENSKPAFVYIFSRYFKEAPRDVASKKRLVREMLLKIRKIRSQVEQASWIKELSVHSGISETALESELQNLPSVETRRTETSEKPPEAAIPRIDLISSRLLSLAFGDAVLLKTVDGLRDWLPDDWRRVLENPQDEKLGLIEMRSSYEFALKEPEILKTEFNELVKQLQIESLKRQMEELREEIRLAQNKGDDDALSEVMVRFNVLAGRLQNLK</sequence>
<dbReference type="PANTHER" id="PTHR30313:SF2">
    <property type="entry name" value="DNA PRIMASE"/>
    <property type="match status" value="1"/>
</dbReference>
<dbReference type="Gene3D" id="3.90.580.10">
    <property type="entry name" value="Zinc finger, CHC2-type domain"/>
    <property type="match status" value="1"/>
</dbReference>
<keyword evidence="8 12" id="KW-0862">Zinc</keyword>
<dbReference type="PANTHER" id="PTHR30313">
    <property type="entry name" value="DNA PRIMASE"/>
    <property type="match status" value="1"/>
</dbReference>
<dbReference type="Proteomes" id="UP000034600">
    <property type="component" value="Unassembled WGS sequence"/>
</dbReference>
<dbReference type="InterPro" id="IPR037068">
    <property type="entry name" value="DNA_primase_core_N_sf"/>
</dbReference>
<dbReference type="InterPro" id="IPR050219">
    <property type="entry name" value="DnaG_primase"/>
</dbReference>
<gene>
    <name evidence="12" type="primary">dnaG</name>
    <name evidence="17" type="ORF">UY32_C0006G0033</name>
</gene>
<keyword evidence="5 12" id="KW-0235">DNA replication</keyword>
<evidence type="ECO:0000256" key="13">
    <source>
        <dbReference type="PIRNR" id="PIRNR002811"/>
    </source>
</evidence>
<dbReference type="Gene3D" id="3.40.1360.10">
    <property type="match status" value="1"/>
</dbReference>
<dbReference type="PIRSF" id="PIRSF002811">
    <property type="entry name" value="DnaG"/>
    <property type="match status" value="1"/>
</dbReference>
<keyword evidence="9" id="KW-0460">Magnesium</keyword>
<dbReference type="InterPro" id="IPR006171">
    <property type="entry name" value="TOPRIM_dom"/>
</dbReference>
<comment type="function">
    <text evidence="12 13">RNA polymerase that catalyzes the synthesis of short RNA molecules used as primers for DNA polymerase during DNA replication.</text>
</comment>
<name>A0A0G1UYB3_9BACT</name>
<keyword evidence="1 12" id="KW-0240">DNA-directed RNA polymerase</keyword>